<feature type="domain" description="Aminoacyl-tRNA synthetase class Ia" evidence="11">
    <location>
        <begin position="457"/>
        <end position="495"/>
    </location>
</feature>
<keyword evidence="5" id="KW-0547">Nucleotide-binding</keyword>
<dbReference type="GO" id="GO:0006438">
    <property type="term" value="P:valyl-tRNA aminoacylation"/>
    <property type="evidence" value="ECO:0007669"/>
    <property type="project" value="InterPro"/>
</dbReference>
<sequence>FINNNTKKDNNSNTFINNNTKKDNNSNTFINNSNDVDINSSDTTTDAKNETLFDIDVLIDRYNPKITDINDTDKGIKNFNLINTSDKNLDNLKNEYIIDKNNENNTINMINNRNTSKININNFEIDNNTSKIPFTPAQLISTTHCKNTINLLNFIHGLKRFEARLKTLHILKKLNLYIKDIGCTQNLPICSRSKDIIEPVVKKQWFMDCSNLAKKSIKAVETGELEIYPVEARKTWNNWLVNIREWCLSRQLWYGHRIPAYRVFVDGKRVDWVVGNTKNSVIVSAIRKLDSLSKDTSFDLGVIKTSNYGSISKSISNNISDNNIDNTSDINTRKNVSNNNNNTNNNTNDTSDINDIKKFNLTNTRKTVIKEDDNDMNTYSNTNSDSNNTSIYSYSTNETLSNTSLMLDDTIIEETTTQRQRKISIIAKDTSSYRISTTIYYKEIYPNTAENDLVPLIEFKYKSKVIKLVQDEDVLDTWFSSGLWPFAILGWNGEDLISKSKFDLKNSNRNVNDITEITDINESIKKFNLINTCNNTSNTSKDNSTSNINNSNNTDNSNNTNNSNTNKVDSTSNINSNNTRNTSNSNIDSINTDTNSYTTDFSKYFPVSVLETGYDILFFWVARMTMLSIELTQTIPFKKILLHGIIRDAHGKKMSKSLGNVIDPLFIINGIKLSEMNNILKESHNNGYISNQELLRALDSQKKDFPRGVANCGADALRFALCSYVSGMKDVNLDIQRVEGYRRLCNKIWNAFKFVSSLCNNTGSNTTSKSFTCIDTNKNLKSNIDCGSNCKSNFDNYINNHISKFNIGNNNNDDEYTIYNHNHNNNNNESTIYNNNNDEYTIYNHNNNNNNNNNNESTIYNNNNNNNNESTIYNNNNNNKSNIYNNNSKFNINENIQSHNIDKEINHKSNVDNKTTFSNNTTSSITTDNITSNDIEKELLSIDSIAEDLNKLQNTAPFLHNLWILKKRNECIANYTLGMQTYNFMLATQSIHKFFLTEFCDFYIEIVKKTKSDLDIKILDFVFKDILRLFSPFMPFISEEIYQRVRTICDSVSITIDNFPSHICEKKIINSLSFNNINTSSNTNIINIDNTNNITTSFENILMIVKSIRSIIDTNKIKSFSIQLLNYNNTLTFYLHNMLKNLKNIQIVDKLSASYVDNINNIKFGLVDEDSQILDNIDRFDSDDNEDNRF</sequence>
<dbReference type="InterPro" id="IPR014729">
    <property type="entry name" value="Rossmann-like_a/b/a_fold"/>
</dbReference>
<comment type="similarity">
    <text evidence="2">Belongs to the class-I aminoacyl-tRNA synthetase family.</text>
</comment>
<evidence type="ECO:0000313" key="13">
    <source>
        <dbReference type="EMBL" id="EJW04581.1"/>
    </source>
</evidence>
<gene>
    <name evidence="13" type="ORF">EDEG_01214</name>
</gene>
<protein>
    <recommendedName>
        <fullName evidence="3">valine--tRNA ligase</fullName>
        <ecNumber evidence="3">6.1.1.9</ecNumber>
    </recommendedName>
    <alternativeName>
        <fullName evidence="9">Valyl-tRNA synthetase</fullName>
    </alternativeName>
</protein>
<dbReference type="OrthoDB" id="629407at2759"/>
<dbReference type="PANTHER" id="PTHR11946:SF109">
    <property type="entry name" value="VALINE--TRNA LIGASE"/>
    <property type="match status" value="1"/>
</dbReference>
<feature type="non-terminal residue" evidence="13">
    <location>
        <position position="1"/>
    </location>
</feature>
<dbReference type="InterPro" id="IPR009080">
    <property type="entry name" value="tRNAsynth_Ia_anticodon-bd"/>
</dbReference>
<dbReference type="InterPro" id="IPR033705">
    <property type="entry name" value="Anticodon_Ia_Val"/>
</dbReference>
<keyword evidence="6" id="KW-0067">ATP-binding</keyword>
<dbReference type="AlphaFoldDB" id="J9DA33"/>
<dbReference type="EC" id="6.1.1.9" evidence="3"/>
<dbReference type="Proteomes" id="UP000003163">
    <property type="component" value="Unassembled WGS sequence"/>
</dbReference>
<evidence type="ECO:0000313" key="14">
    <source>
        <dbReference type="Proteomes" id="UP000003163"/>
    </source>
</evidence>
<dbReference type="InterPro" id="IPR002300">
    <property type="entry name" value="aa-tRNA-synth_Ia"/>
</dbReference>
<dbReference type="PANTHER" id="PTHR11946">
    <property type="entry name" value="VALYL-TRNA SYNTHETASES"/>
    <property type="match status" value="1"/>
</dbReference>
<dbReference type="EMBL" id="AFBI03000016">
    <property type="protein sequence ID" value="EJW04581.1"/>
    <property type="molecule type" value="Genomic_DNA"/>
</dbReference>
<evidence type="ECO:0000256" key="8">
    <source>
        <dbReference type="ARBA" id="ARBA00023146"/>
    </source>
</evidence>
<evidence type="ECO:0000256" key="3">
    <source>
        <dbReference type="ARBA" id="ARBA00013169"/>
    </source>
</evidence>
<proteinExistence type="inferred from homology"/>
<dbReference type="FunCoup" id="J9DA33">
    <property type="interactions" value="265"/>
</dbReference>
<feature type="region of interest" description="Disordered" evidence="10">
    <location>
        <begin position="536"/>
        <end position="590"/>
    </location>
</feature>
<dbReference type="InParanoid" id="J9DA33"/>
<feature type="compositionally biased region" description="Low complexity" evidence="10">
    <location>
        <begin position="337"/>
        <end position="353"/>
    </location>
</feature>
<comment type="caution">
    <text evidence="13">The sequence shown here is derived from an EMBL/GenBank/DDBJ whole genome shotgun (WGS) entry which is preliminary data.</text>
</comment>
<evidence type="ECO:0000256" key="7">
    <source>
        <dbReference type="ARBA" id="ARBA00022917"/>
    </source>
</evidence>
<feature type="compositionally biased region" description="Low complexity" evidence="10">
    <location>
        <begin position="11"/>
        <end position="27"/>
    </location>
</feature>
<evidence type="ECO:0000256" key="2">
    <source>
        <dbReference type="ARBA" id="ARBA00005594"/>
    </source>
</evidence>
<reference evidence="14" key="2">
    <citation type="submission" date="2015-07" db="EMBL/GenBank/DDBJ databases">
        <title>Contrasting host-pathogen interactions and genome evolution in two generalist and specialist microsporidian pathogens of mosquitoes.</title>
        <authorList>
            <consortium name="The Broad Institute Genomics Platform"/>
            <consortium name="The Broad Institute Genome Sequencing Center for Infectious Disease"/>
            <person name="Cuomo C.A."/>
            <person name="Sanscrainte N.D."/>
            <person name="Goldberg J.M."/>
            <person name="Heiman D."/>
            <person name="Young S."/>
            <person name="Zeng Q."/>
            <person name="Becnel J.J."/>
            <person name="Birren B.W."/>
        </authorList>
    </citation>
    <scope>NUCLEOTIDE SEQUENCE [LARGE SCALE GENOMIC DNA]</scope>
    <source>
        <strain evidence="14">USNM 41457</strain>
    </source>
</reference>
<evidence type="ECO:0000256" key="9">
    <source>
        <dbReference type="ARBA" id="ARBA00029936"/>
    </source>
</evidence>
<dbReference type="Gene3D" id="3.40.50.620">
    <property type="entry name" value="HUPs"/>
    <property type="match status" value="3"/>
</dbReference>
<feature type="domain" description="Aminoacyl-tRNA synthetase class Ia" evidence="11">
    <location>
        <begin position="583"/>
        <end position="734"/>
    </location>
</feature>
<keyword evidence="4" id="KW-0436">Ligase</keyword>
<evidence type="ECO:0000256" key="10">
    <source>
        <dbReference type="SAM" id="MobiDB-lite"/>
    </source>
</evidence>
<keyword evidence="7" id="KW-0648">Protein biosynthesis</keyword>
<feature type="region of interest" description="Disordered" evidence="10">
    <location>
        <begin position="322"/>
        <end position="354"/>
    </location>
</feature>
<dbReference type="VEuPathDB" id="MicrosporidiaDB:EDEG_01214"/>
<dbReference type="InterPro" id="IPR013155">
    <property type="entry name" value="M/V/L/I-tRNA-synth_anticd-bd"/>
</dbReference>
<reference evidence="13 14" key="1">
    <citation type="submission" date="2011-08" db="EMBL/GenBank/DDBJ databases">
        <authorList>
            <person name="Liu Z.J."/>
            <person name="Shi F.L."/>
            <person name="Lu J.Q."/>
            <person name="Li M."/>
            <person name="Wang Z.L."/>
        </authorList>
    </citation>
    <scope>NUCLEOTIDE SEQUENCE [LARGE SCALE GENOMIC DNA]</scope>
    <source>
        <strain evidence="13 14">USNM 41457</strain>
    </source>
</reference>
<dbReference type="PRINTS" id="PR00986">
    <property type="entry name" value="TRNASYNTHVAL"/>
</dbReference>
<dbReference type="SUPFAM" id="SSF47323">
    <property type="entry name" value="Anticodon-binding domain of a subclass of class I aminoacyl-tRNA synthetases"/>
    <property type="match status" value="1"/>
</dbReference>
<dbReference type="HOGENOM" id="CLU_271985_0_0_1"/>
<dbReference type="GO" id="GO:0005524">
    <property type="term" value="F:ATP binding"/>
    <property type="evidence" value="ECO:0007669"/>
    <property type="project" value="UniProtKB-KW"/>
</dbReference>
<dbReference type="InterPro" id="IPR002303">
    <property type="entry name" value="Valyl-tRNA_ligase"/>
</dbReference>
<dbReference type="STRING" id="1003232.J9DA33"/>
<dbReference type="Pfam" id="PF08264">
    <property type="entry name" value="Anticodon_1"/>
    <property type="match status" value="1"/>
</dbReference>
<dbReference type="GO" id="GO:0005829">
    <property type="term" value="C:cytosol"/>
    <property type="evidence" value="ECO:0007669"/>
    <property type="project" value="TreeGrafter"/>
</dbReference>
<keyword evidence="8" id="KW-0030">Aminoacyl-tRNA synthetase</keyword>
<dbReference type="CDD" id="cd07962">
    <property type="entry name" value="Anticodon_Ia_Val"/>
    <property type="match status" value="1"/>
</dbReference>
<accession>J9DA33</accession>
<feature type="domain" description="Aminoacyl-tRNA synthetase class Ia" evidence="11">
    <location>
        <begin position="108"/>
        <end position="263"/>
    </location>
</feature>
<dbReference type="Pfam" id="PF00133">
    <property type="entry name" value="tRNA-synt_1"/>
    <property type="match status" value="3"/>
</dbReference>
<evidence type="ECO:0000259" key="11">
    <source>
        <dbReference type="Pfam" id="PF00133"/>
    </source>
</evidence>
<feature type="region of interest" description="Disordered" evidence="10">
    <location>
        <begin position="845"/>
        <end position="886"/>
    </location>
</feature>
<comment type="subcellular location">
    <subcellularLocation>
        <location evidence="1">Cytoplasm</location>
    </subcellularLocation>
</comment>
<evidence type="ECO:0000256" key="4">
    <source>
        <dbReference type="ARBA" id="ARBA00022598"/>
    </source>
</evidence>
<evidence type="ECO:0000256" key="5">
    <source>
        <dbReference type="ARBA" id="ARBA00022741"/>
    </source>
</evidence>
<dbReference type="SUPFAM" id="SSF52374">
    <property type="entry name" value="Nucleotidylyl transferase"/>
    <property type="match status" value="1"/>
</dbReference>
<evidence type="ECO:0000259" key="12">
    <source>
        <dbReference type="Pfam" id="PF08264"/>
    </source>
</evidence>
<dbReference type="Gene3D" id="1.10.730.10">
    <property type="entry name" value="Isoleucyl-tRNA Synthetase, Domain 1"/>
    <property type="match status" value="2"/>
</dbReference>
<name>J9DA33_EDHAE</name>
<keyword evidence="14" id="KW-1185">Reference proteome</keyword>
<feature type="domain" description="Methionyl/Valyl/Leucyl/Isoleucyl-tRNA synthetase anticodon-binding" evidence="12">
    <location>
        <begin position="962"/>
        <end position="1118"/>
    </location>
</feature>
<organism evidence="13 14">
    <name type="scientific">Edhazardia aedis (strain USNM 41457)</name>
    <name type="common">Microsporidian parasite</name>
    <dbReference type="NCBI Taxonomy" id="1003232"/>
    <lineage>
        <taxon>Eukaryota</taxon>
        <taxon>Fungi</taxon>
        <taxon>Fungi incertae sedis</taxon>
        <taxon>Microsporidia</taxon>
        <taxon>Edhazardia</taxon>
    </lineage>
</organism>
<feature type="region of interest" description="Disordered" evidence="10">
    <location>
        <begin position="1"/>
        <end position="27"/>
    </location>
</feature>
<feature type="compositionally biased region" description="Basic and acidic residues" evidence="10">
    <location>
        <begin position="1"/>
        <end position="10"/>
    </location>
</feature>
<evidence type="ECO:0000256" key="6">
    <source>
        <dbReference type="ARBA" id="ARBA00022840"/>
    </source>
</evidence>
<dbReference type="GO" id="GO:0004832">
    <property type="term" value="F:valine-tRNA ligase activity"/>
    <property type="evidence" value="ECO:0007669"/>
    <property type="project" value="UniProtKB-EC"/>
</dbReference>
<evidence type="ECO:0000256" key="1">
    <source>
        <dbReference type="ARBA" id="ARBA00004496"/>
    </source>
</evidence>